<evidence type="ECO:0000313" key="11">
    <source>
        <dbReference type="Proteomes" id="UP000813444"/>
    </source>
</evidence>
<evidence type="ECO:0000313" key="10">
    <source>
        <dbReference type="EMBL" id="KAH7319627.1"/>
    </source>
</evidence>
<keyword evidence="4" id="KW-0255">Endonuclease</keyword>
<dbReference type="OrthoDB" id="5425539at2759"/>
<keyword evidence="9" id="KW-0732">Signal</keyword>
<dbReference type="InterPro" id="IPR016191">
    <property type="entry name" value="Ribonuclease/ribotoxin"/>
</dbReference>
<dbReference type="EC" id="4.6.1.24" evidence="2"/>
<comment type="similarity">
    <text evidence="1">Belongs to the ribonuclease N1/T1 family.</text>
</comment>
<evidence type="ECO:0000256" key="1">
    <source>
        <dbReference type="ARBA" id="ARBA00009006"/>
    </source>
</evidence>
<dbReference type="Proteomes" id="UP000813444">
    <property type="component" value="Unassembled WGS sequence"/>
</dbReference>
<evidence type="ECO:0000256" key="7">
    <source>
        <dbReference type="ARBA" id="ARBA00023239"/>
    </source>
</evidence>
<evidence type="ECO:0000256" key="8">
    <source>
        <dbReference type="ARBA" id="ARBA00034015"/>
    </source>
</evidence>
<accession>A0A8K0WST4</accession>
<keyword evidence="11" id="KW-1185">Reference proteome</keyword>
<organism evidence="10 11">
    <name type="scientific">Stachybotrys elegans</name>
    <dbReference type="NCBI Taxonomy" id="80388"/>
    <lineage>
        <taxon>Eukaryota</taxon>
        <taxon>Fungi</taxon>
        <taxon>Dikarya</taxon>
        <taxon>Ascomycota</taxon>
        <taxon>Pezizomycotina</taxon>
        <taxon>Sordariomycetes</taxon>
        <taxon>Hypocreomycetidae</taxon>
        <taxon>Hypocreales</taxon>
        <taxon>Stachybotryaceae</taxon>
        <taxon>Stachybotrys</taxon>
    </lineage>
</organism>
<evidence type="ECO:0000256" key="6">
    <source>
        <dbReference type="ARBA" id="ARBA00023157"/>
    </source>
</evidence>
<dbReference type="AlphaFoldDB" id="A0A8K0WST4"/>
<dbReference type="InterPro" id="IPR000026">
    <property type="entry name" value="N1-like"/>
</dbReference>
<protein>
    <recommendedName>
        <fullName evidence="2">ribonuclease T1</fullName>
        <ecNumber evidence="2">4.6.1.24</ecNumber>
    </recommendedName>
</protein>
<keyword evidence="3" id="KW-0540">Nuclease</keyword>
<reference evidence="10" key="1">
    <citation type="journal article" date="2021" name="Nat. Commun.">
        <title>Genetic determinants of endophytism in the Arabidopsis root mycobiome.</title>
        <authorList>
            <person name="Mesny F."/>
            <person name="Miyauchi S."/>
            <person name="Thiergart T."/>
            <person name="Pickel B."/>
            <person name="Atanasova L."/>
            <person name="Karlsson M."/>
            <person name="Huettel B."/>
            <person name="Barry K.W."/>
            <person name="Haridas S."/>
            <person name="Chen C."/>
            <person name="Bauer D."/>
            <person name="Andreopoulos W."/>
            <person name="Pangilinan J."/>
            <person name="LaButti K."/>
            <person name="Riley R."/>
            <person name="Lipzen A."/>
            <person name="Clum A."/>
            <person name="Drula E."/>
            <person name="Henrissat B."/>
            <person name="Kohler A."/>
            <person name="Grigoriev I.V."/>
            <person name="Martin F.M."/>
            <person name="Hacquard S."/>
        </authorList>
    </citation>
    <scope>NUCLEOTIDE SEQUENCE</scope>
    <source>
        <strain evidence="10">MPI-CAGE-CH-0235</strain>
    </source>
</reference>
<dbReference type="GO" id="GO:0016787">
    <property type="term" value="F:hydrolase activity"/>
    <property type="evidence" value="ECO:0007669"/>
    <property type="project" value="UniProtKB-KW"/>
</dbReference>
<evidence type="ECO:0000256" key="9">
    <source>
        <dbReference type="SAM" id="SignalP"/>
    </source>
</evidence>
<sequence length="135" mass="13877">MQFPVVLLSLAALVAAAPATELDRRVPATCGNVYYSAAAVSAASRAACNYVRNGGTAGSSSYPHRYNNYEGFHFNGYSGPFQEFPILSSGAIYSGGSPGPDRVIITQSGCLEAGTITHTGASGNAFVACSGTSRE</sequence>
<dbReference type="SUPFAM" id="SSF53933">
    <property type="entry name" value="Microbial ribonucleases"/>
    <property type="match status" value="1"/>
</dbReference>
<comment type="catalytic activity">
    <reaction evidence="8">
        <text>[RNA] containing guanosine + H2O = an [RNA fragment]-3'-guanosine-3'-phosphate + a 5'-hydroxy-ribonucleotide-3'-[RNA fragment].</text>
        <dbReference type="EC" id="4.6.1.24"/>
    </reaction>
</comment>
<keyword evidence="7" id="KW-0456">Lyase</keyword>
<dbReference type="Pfam" id="PF00545">
    <property type="entry name" value="Ribonuclease"/>
    <property type="match status" value="1"/>
</dbReference>
<feature type="signal peptide" evidence="9">
    <location>
        <begin position="1"/>
        <end position="16"/>
    </location>
</feature>
<evidence type="ECO:0000256" key="4">
    <source>
        <dbReference type="ARBA" id="ARBA00022759"/>
    </source>
</evidence>
<proteinExistence type="inferred from homology"/>
<dbReference type="Gene3D" id="3.10.450.30">
    <property type="entry name" value="Microbial ribonucleases"/>
    <property type="match status" value="1"/>
</dbReference>
<evidence type="ECO:0000256" key="3">
    <source>
        <dbReference type="ARBA" id="ARBA00022722"/>
    </source>
</evidence>
<name>A0A8K0WST4_9HYPO</name>
<dbReference type="PANTHER" id="PTHR42104">
    <property type="entry name" value="EXTRACELLULAR GUANYL-SPECIFIC RIBONUCLEASE RNTA (AFU_ORTHOLOGUE AFUA_4G03230)"/>
    <property type="match status" value="1"/>
</dbReference>
<dbReference type="GO" id="GO:0003723">
    <property type="term" value="F:RNA binding"/>
    <property type="evidence" value="ECO:0007669"/>
    <property type="project" value="InterPro"/>
</dbReference>
<dbReference type="EMBL" id="JAGPNK010000006">
    <property type="protein sequence ID" value="KAH7319627.1"/>
    <property type="molecule type" value="Genomic_DNA"/>
</dbReference>
<gene>
    <name evidence="10" type="ORF">B0I35DRAFT_408424</name>
</gene>
<comment type="caution">
    <text evidence="10">The sequence shown here is derived from an EMBL/GenBank/DDBJ whole genome shotgun (WGS) entry which is preliminary data.</text>
</comment>
<evidence type="ECO:0000256" key="2">
    <source>
        <dbReference type="ARBA" id="ARBA00012549"/>
    </source>
</evidence>
<feature type="chain" id="PRO_5035480525" description="ribonuclease T1" evidence="9">
    <location>
        <begin position="17"/>
        <end position="135"/>
    </location>
</feature>
<dbReference type="GO" id="GO:0046589">
    <property type="term" value="F:ribonuclease T1 activity"/>
    <property type="evidence" value="ECO:0007669"/>
    <property type="project" value="UniProtKB-EC"/>
</dbReference>
<keyword evidence="5" id="KW-0378">Hydrolase</keyword>
<evidence type="ECO:0000256" key="5">
    <source>
        <dbReference type="ARBA" id="ARBA00022801"/>
    </source>
</evidence>
<keyword evidence="6" id="KW-1015">Disulfide bond</keyword>
<dbReference type="PANTHER" id="PTHR42104:SF1">
    <property type="entry name" value="EXTRACELLULAR GUANYL-SPECIFIC RIBONUCLEASE RNTA (AFU_ORTHOLOGUE AFUA_4G03230)"/>
    <property type="match status" value="1"/>
</dbReference>